<feature type="signal peptide" evidence="1">
    <location>
        <begin position="1"/>
        <end position="20"/>
    </location>
</feature>
<dbReference type="NCBIfam" id="NF038114">
    <property type="entry name" value="rightmost"/>
    <property type="match status" value="1"/>
</dbReference>
<dbReference type="Proteomes" id="UP000604341">
    <property type="component" value="Unassembled WGS sequence"/>
</dbReference>
<keyword evidence="1" id="KW-0732">Signal</keyword>
<gene>
    <name evidence="2" type="ORF">GCM10010844_33410</name>
</gene>
<accession>A0ABQ2FNT9</accession>
<reference evidence="3" key="1">
    <citation type="journal article" date="2019" name="Int. J. Syst. Evol. Microbiol.">
        <title>The Global Catalogue of Microorganisms (GCM) 10K type strain sequencing project: providing services to taxonomists for standard genome sequencing and annotation.</title>
        <authorList>
            <consortium name="The Broad Institute Genomics Platform"/>
            <consortium name="The Broad Institute Genome Sequencing Center for Infectious Disease"/>
            <person name="Wu L."/>
            <person name="Ma J."/>
        </authorList>
    </citation>
    <scope>NUCLEOTIDE SEQUENCE [LARGE SCALE GENOMIC DNA]</scope>
    <source>
        <strain evidence="3">JCM 19173</strain>
    </source>
</reference>
<protein>
    <recommendedName>
        <fullName evidence="4">HYR domain-containing protein</fullName>
    </recommendedName>
</protein>
<name>A0ABQ2FNT9_9DEIO</name>
<keyword evidence="3" id="KW-1185">Reference proteome</keyword>
<dbReference type="PROSITE" id="PS51257">
    <property type="entry name" value="PROKAR_LIPOPROTEIN"/>
    <property type="match status" value="1"/>
</dbReference>
<evidence type="ECO:0000256" key="1">
    <source>
        <dbReference type="SAM" id="SignalP"/>
    </source>
</evidence>
<dbReference type="InterPro" id="IPR013783">
    <property type="entry name" value="Ig-like_fold"/>
</dbReference>
<sequence length="1171" mass="118586">MNVRHSLVNLIALLSLAACSQAPTPGARPASTKSPTLKAQDVVTPVSEPGELVIGGTVDKYAGQAGSPNFILTPETKAVEGGGPNAGDGCNARTDNPVKVALSVAPEFQAYFSALGSVDVTACKVSTDIPYTLAGLLPADAVGKEITVTATASGGTGSGKFTSGTFKIRIVNPPVSDKQGPDITPVVNGLLWPGSDWYTSDVTVTWTLSDSSGIDNAPGKTDCPTTLISTDTTGQNVTCVAYDTKGNKSTRTVTLKRDASAPTVTPVSVTNGVWRNTPLSQEFTASDVTSGVLSDQSGMVDGKFTLTASADSVVGAPTVVTGTVKDNAGNTTARSVSALIDTRKPTITAAIFDLNGNALTANADGWFRQPAVVKFTCADPQLNGADQSGVAGTCPADVTVNETGSAGETVTRTISDVAGNASDPVTLTVKVDTTAPTITATADHGGWFNGDVTVSFTCTENGSGLVGGCPAPVVVSAEGTTPVSASVTDRAGNTASSNVVNVQIDRTRPVATVTPTTEPLNGWYRTDVAFTVTGTDAGGSGVASCTTPATLTTDATGYRAQGTCTDNAGNISEVAQSVPVNRDTVAPTLTVTPNGTPSTFGWYRTDVTFTVAGNDERSGVSSCTQPAALSTEQAGYQAKATCTDNAGNTSAEVSSAAVNLDKTAPTFTRVVTPSPNTDGWNNTDVTLDYTCADTLSGLDGACPADSTLTASADIAALTVADQAGNTASLAALSVQIDKVRPQITAVPDRAANSAGWYAAPVTVSFTCTDDLSGVKTCTDPSTVAQTDADGQTVTGTATDKAGNTETTSLTVKVDTTAPTISAATFDVNGNAISANANGWFNQTVIVKFTCADVLSGLSNCPAPVTVGETAVSGQTVTGSASDQAGNTASTSLTVKVDKAVPSISAATFDVNGNAISANANGWFNQTVVVKFICADTLSGVKTCPANVTISADTAQVGQTVSGVATDNADNASAAASVIVKVDKTKPTLTPSVSPNPVKLNAPATATPNATDSLSGVATASCEPVMTSSVGSKTVTCTATDNAGNINTGTAPYQVIYDFSGFFQPVDMNGLNTAKAGSAIPVKFSLGGNQGLNVMAAGYPKVYAINCSTLANLMPDEIETTVTAGGSSLTYDATAGQYVYVWKTSASWAGTCQKLVVQLVDGTQKEAVFKFR</sequence>
<evidence type="ECO:0008006" key="4">
    <source>
        <dbReference type="Google" id="ProtNLM"/>
    </source>
</evidence>
<proteinExistence type="predicted"/>
<evidence type="ECO:0000313" key="3">
    <source>
        <dbReference type="Proteomes" id="UP000604341"/>
    </source>
</evidence>
<dbReference type="EMBL" id="BMPE01000013">
    <property type="protein sequence ID" value="GGL12067.1"/>
    <property type="molecule type" value="Genomic_DNA"/>
</dbReference>
<organism evidence="2 3">
    <name type="scientific">Deinococcus radiotolerans</name>
    <dbReference type="NCBI Taxonomy" id="1309407"/>
    <lineage>
        <taxon>Bacteria</taxon>
        <taxon>Thermotogati</taxon>
        <taxon>Deinococcota</taxon>
        <taxon>Deinococci</taxon>
        <taxon>Deinococcales</taxon>
        <taxon>Deinococcaceae</taxon>
        <taxon>Deinococcus</taxon>
    </lineage>
</organism>
<evidence type="ECO:0000313" key="2">
    <source>
        <dbReference type="EMBL" id="GGL12067.1"/>
    </source>
</evidence>
<feature type="chain" id="PRO_5046971148" description="HYR domain-containing protein" evidence="1">
    <location>
        <begin position="21"/>
        <end position="1171"/>
    </location>
</feature>
<dbReference type="Gene3D" id="2.60.40.10">
    <property type="entry name" value="Immunoglobulins"/>
    <property type="match status" value="1"/>
</dbReference>
<comment type="caution">
    <text evidence="2">The sequence shown here is derived from an EMBL/GenBank/DDBJ whole genome shotgun (WGS) entry which is preliminary data.</text>
</comment>